<proteinExistence type="predicted"/>
<name>X0Z213_9ZZZZ</name>
<comment type="caution">
    <text evidence="1">The sequence shown here is derived from an EMBL/GenBank/DDBJ whole genome shotgun (WGS) entry which is preliminary data.</text>
</comment>
<feature type="non-terminal residue" evidence="1">
    <location>
        <position position="1"/>
    </location>
</feature>
<dbReference type="AlphaFoldDB" id="X0Z213"/>
<gene>
    <name evidence="1" type="ORF">S01H1_83063</name>
</gene>
<evidence type="ECO:0000313" key="1">
    <source>
        <dbReference type="EMBL" id="GAG42681.1"/>
    </source>
</evidence>
<protein>
    <submittedName>
        <fullName evidence="1">Uncharacterized protein</fullName>
    </submittedName>
</protein>
<dbReference type="EMBL" id="BARS01056391">
    <property type="protein sequence ID" value="GAG42681.1"/>
    <property type="molecule type" value="Genomic_DNA"/>
</dbReference>
<sequence>TEDVDALRAFMVVVESGWDSRLAELAEESAESDSTEE</sequence>
<reference evidence="1" key="1">
    <citation type="journal article" date="2014" name="Front. Microbiol.">
        <title>High frequency of phylogenetically diverse reductive dehalogenase-homologous genes in deep subseafloor sedimentary metagenomes.</title>
        <authorList>
            <person name="Kawai M."/>
            <person name="Futagami T."/>
            <person name="Toyoda A."/>
            <person name="Takaki Y."/>
            <person name="Nishi S."/>
            <person name="Hori S."/>
            <person name="Arai W."/>
            <person name="Tsubouchi T."/>
            <person name="Morono Y."/>
            <person name="Uchiyama I."/>
            <person name="Ito T."/>
            <person name="Fujiyama A."/>
            <person name="Inagaki F."/>
            <person name="Takami H."/>
        </authorList>
    </citation>
    <scope>NUCLEOTIDE SEQUENCE</scope>
    <source>
        <strain evidence="1">Expedition CK06-06</strain>
    </source>
</reference>
<accession>X0Z213</accession>
<organism evidence="1">
    <name type="scientific">marine sediment metagenome</name>
    <dbReference type="NCBI Taxonomy" id="412755"/>
    <lineage>
        <taxon>unclassified sequences</taxon>
        <taxon>metagenomes</taxon>
        <taxon>ecological metagenomes</taxon>
    </lineage>
</organism>